<feature type="compositionally biased region" description="Basic and acidic residues" evidence="6">
    <location>
        <begin position="123"/>
        <end position="153"/>
    </location>
</feature>
<dbReference type="SUPFAM" id="SSF144083">
    <property type="entry name" value="Magnesium transport protein CorA, transmembrane region"/>
    <property type="match status" value="1"/>
</dbReference>
<dbReference type="PANTHER" id="PTHR46950:SF2">
    <property type="entry name" value="MAGNESIUM TRANSPORTER CORA-LIKE FAMILY PROTEIN"/>
    <property type="match status" value="1"/>
</dbReference>
<comment type="subcellular location">
    <subcellularLocation>
        <location evidence="1">Membrane</location>
        <topology evidence="1">Multi-pass membrane protein</topology>
    </subcellularLocation>
</comment>
<dbReference type="Gene3D" id="1.20.58.340">
    <property type="entry name" value="Magnesium transport protein CorA, transmembrane region"/>
    <property type="match status" value="1"/>
</dbReference>
<dbReference type="InterPro" id="IPR045861">
    <property type="entry name" value="CorA_cytoplasmic_dom"/>
</dbReference>
<feature type="transmembrane region" description="Helical" evidence="7">
    <location>
        <begin position="515"/>
        <end position="539"/>
    </location>
</feature>
<dbReference type="InterPro" id="IPR045863">
    <property type="entry name" value="CorA_TM1_TM2"/>
</dbReference>
<evidence type="ECO:0000256" key="4">
    <source>
        <dbReference type="ARBA" id="ARBA00022989"/>
    </source>
</evidence>
<feature type="region of interest" description="Disordered" evidence="6">
    <location>
        <begin position="1"/>
        <end position="32"/>
    </location>
</feature>
<dbReference type="GO" id="GO:0016020">
    <property type="term" value="C:membrane"/>
    <property type="evidence" value="ECO:0007669"/>
    <property type="project" value="UniProtKB-SubCell"/>
</dbReference>
<evidence type="ECO:0000256" key="6">
    <source>
        <dbReference type="SAM" id="MobiDB-lite"/>
    </source>
</evidence>
<keyword evidence="3 7" id="KW-0812">Transmembrane</keyword>
<comment type="similarity">
    <text evidence="2">Belongs to the CorA metal ion transporter (MIT) (TC 1.A.35) family.</text>
</comment>
<evidence type="ECO:0000256" key="3">
    <source>
        <dbReference type="ARBA" id="ARBA00022692"/>
    </source>
</evidence>
<keyword evidence="5 7" id="KW-0472">Membrane</keyword>
<evidence type="ECO:0000313" key="8">
    <source>
        <dbReference type="EMBL" id="KAL2641625.1"/>
    </source>
</evidence>
<protein>
    <recommendedName>
        <fullName evidence="10">Magnesium transporter CorA-like family protein</fullName>
    </recommendedName>
</protein>
<feature type="region of interest" description="Disordered" evidence="6">
    <location>
        <begin position="109"/>
        <end position="153"/>
    </location>
</feature>
<evidence type="ECO:0000313" key="9">
    <source>
        <dbReference type="Proteomes" id="UP001605036"/>
    </source>
</evidence>
<evidence type="ECO:0000256" key="7">
    <source>
        <dbReference type="SAM" id="Phobius"/>
    </source>
</evidence>
<evidence type="ECO:0000256" key="2">
    <source>
        <dbReference type="ARBA" id="ARBA00009765"/>
    </source>
</evidence>
<organism evidence="8 9">
    <name type="scientific">Riccia fluitans</name>
    <dbReference type="NCBI Taxonomy" id="41844"/>
    <lineage>
        <taxon>Eukaryota</taxon>
        <taxon>Viridiplantae</taxon>
        <taxon>Streptophyta</taxon>
        <taxon>Embryophyta</taxon>
        <taxon>Marchantiophyta</taxon>
        <taxon>Marchantiopsida</taxon>
        <taxon>Marchantiidae</taxon>
        <taxon>Marchantiales</taxon>
        <taxon>Ricciaceae</taxon>
        <taxon>Riccia</taxon>
    </lineage>
</organism>
<proteinExistence type="inferred from homology"/>
<feature type="transmembrane region" description="Helical" evidence="7">
    <location>
        <begin position="482"/>
        <end position="503"/>
    </location>
</feature>
<comment type="caution">
    <text evidence="8">The sequence shown here is derived from an EMBL/GenBank/DDBJ whole genome shotgun (WGS) entry which is preliminary data.</text>
</comment>
<evidence type="ECO:0008006" key="10">
    <source>
        <dbReference type="Google" id="ProtNLM"/>
    </source>
</evidence>
<dbReference type="InterPro" id="IPR002523">
    <property type="entry name" value="MgTranspt_CorA/ZnTranspt_ZntB"/>
</dbReference>
<feature type="compositionally biased region" description="Basic and acidic residues" evidence="6">
    <location>
        <begin position="1"/>
        <end position="10"/>
    </location>
</feature>
<dbReference type="EMBL" id="JBHFFA010000002">
    <property type="protein sequence ID" value="KAL2641625.1"/>
    <property type="molecule type" value="Genomic_DNA"/>
</dbReference>
<dbReference type="Gene3D" id="3.30.460.20">
    <property type="entry name" value="CorA soluble domain-like"/>
    <property type="match status" value="1"/>
</dbReference>
<accession>A0ABD1Z1F1</accession>
<dbReference type="Proteomes" id="UP001605036">
    <property type="component" value="Unassembled WGS sequence"/>
</dbReference>
<dbReference type="Pfam" id="PF01544">
    <property type="entry name" value="CorA"/>
    <property type="match status" value="1"/>
</dbReference>
<dbReference type="SUPFAM" id="SSF143865">
    <property type="entry name" value="CorA soluble domain-like"/>
    <property type="match status" value="1"/>
</dbReference>
<name>A0ABD1Z1F1_9MARC</name>
<evidence type="ECO:0000256" key="1">
    <source>
        <dbReference type="ARBA" id="ARBA00004141"/>
    </source>
</evidence>
<dbReference type="AlphaFoldDB" id="A0ABD1Z1F1"/>
<dbReference type="PANTHER" id="PTHR46950">
    <property type="entry name" value="MAGNESIUM TRANSPORTER CORA-LIKE FAMILY PROTEIN"/>
    <property type="match status" value="1"/>
</dbReference>
<keyword evidence="4 7" id="KW-1133">Transmembrane helix</keyword>
<sequence>MEQKWAEKMSSEPQADAMKKSQPHIPKSASSPDIHRCYFSKTQNVAELWVDGLILAYEFIPKPKHKIKVGGKFGQKSGPMRGNFSADITLKEPKVSPAVADFADTAWKQKKAPLSDSPMHSPSTDHGEDAAKEERREKSQRDASHRGEERENLKKKEYDQWVPIGWERIGELCHLAQCNIISGKADEMLLDETGSEDPDNEYLTVADQAAPYWQSPVGPTWWCHVDPRHPHIQSWLIQSQWLHPAISAALRDESRLISDRMKHLYYEVPVRVSGGILFELLGQSVGDPHRNEDDIPIVLRSWASQNFLVTAMHVKGDVASLNVIGISEVQDLVCAGGSKAPKTSHEVIALLADRLARWDDRLFRKHYFGAADEAELMFVSRRHNENLAILSLILNQEIRRLSSQVIRVKWSLHAREEIMYELMAHLRGKNAQAVLESVKKSTRVMLQEQEAVRDRLFTVQDVMQSTVRAALQDKSVRIQHNLTVIGGPGLVLSIVAGLFGINVGGIPGGDNEHGFLIFSIIFFLFGAILIAVGMIYLGFKKPPTEEQMAARKLELRDLVKHFQESAEAHEKVRDVIESHHERSSNVLLAPNGDDEFTVIKLSQSDLWRR</sequence>
<keyword evidence="9" id="KW-1185">Reference proteome</keyword>
<evidence type="ECO:0000256" key="5">
    <source>
        <dbReference type="ARBA" id="ARBA00023136"/>
    </source>
</evidence>
<reference evidence="8 9" key="1">
    <citation type="submission" date="2024-09" db="EMBL/GenBank/DDBJ databases">
        <title>Chromosome-scale assembly of Riccia fluitans.</title>
        <authorList>
            <person name="Paukszto L."/>
            <person name="Sawicki J."/>
            <person name="Karawczyk K."/>
            <person name="Piernik-Szablinska J."/>
            <person name="Szczecinska M."/>
            <person name="Mazdziarz M."/>
        </authorList>
    </citation>
    <scope>NUCLEOTIDE SEQUENCE [LARGE SCALE GENOMIC DNA]</scope>
    <source>
        <strain evidence="8">Rf_01</strain>
        <tissue evidence="8">Aerial parts of the thallus</tissue>
    </source>
</reference>
<gene>
    <name evidence="8" type="ORF">R1flu_009212</name>
</gene>